<dbReference type="PANTHER" id="PTHR43701">
    <property type="entry name" value="MEMBRANE TRANSPORTER PROTEIN MJ0441-RELATED"/>
    <property type="match status" value="1"/>
</dbReference>
<evidence type="ECO:0000256" key="3">
    <source>
        <dbReference type="ARBA" id="ARBA00022989"/>
    </source>
</evidence>
<dbReference type="Proteomes" id="UP000815325">
    <property type="component" value="Unassembled WGS sequence"/>
</dbReference>
<feature type="transmembrane region" description="Helical" evidence="6">
    <location>
        <begin position="253"/>
        <end position="271"/>
    </location>
</feature>
<feature type="region of interest" description="Disordered" evidence="5">
    <location>
        <begin position="281"/>
        <end position="305"/>
    </location>
</feature>
<feature type="transmembrane region" description="Helical" evidence="6">
    <location>
        <begin position="393"/>
        <end position="412"/>
    </location>
</feature>
<evidence type="ECO:0000313" key="7">
    <source>
        <dbReference type="EMBL" id="KAF5836733.1"/>
    </source>
</evidence>
<evidence type="ECO:0000313" key="8">
    <source>
        <dbReference type="Proteomes" id="UP000815325"/>
    </source>
</evidence>
<evidence type="ECO:0000256" key="2">
    <source>
        <dbReference type="ARBA" id="ARBA00022692"/>
    </source>
</evidence>
<dbReference type="EMBL" id="MU069645">
    <property type="protein sequence ID" value="KAF5836733.1"/>
    <property type="molecule type" value="Genomic_DNA"/>
</dbReference>
<feature type="transmembrane region" description="Helical" evidence="6">
    <location>
        <begin position="159"/>
        <end position="182"/>
    </location>
</feature>
<evidence type="ECO:0000256" key="5">
    <source>
        <dbReference type="SAM" id="MobiDB-lite"/>
    </source>
</evidence>
<name>A0ABQ7GQ40_DUNSA</name>
<sequence>MPNPPPSLWRACYTLARQQSHCATQVPGGVPHSGYGVGSALSTSSVAVFGSTKGGCGAVTRGIFGWGCSAPSQSKFGGGLSAAAGTGSRMGLRTGPSALSAAAAAEAAGPVGRGSASGSGISIWGRSHGPALTAIRCITGLSNVEPAVLRKARVLSSGVGGLAGAIGSLVGVGGGVIISPIIGAACKSLPQRVVSGTSLAAVIATGTASGYVYWSNGFVDLTSAAVIGASALLTASAGAAATHKFDCAKLRWFLGWWLYLVAVIVPAKAVLEAFRNVEPQEQQQQQQQQPAGATQGRHTGQPTYGAAAGSAALAEAKSRPPALSNDSALNNESVHAPHKDGAHGWPGFRALRGSDAALAAVGGVSGFASGLLGIGGGTVVTPLLAVLSGMPQAAVVGTSLAGMALPACAGLLKHARLNNVDWLMAAGLSFGSMAGSYGCSSLALNAPPHTMEVAFSVSMAVLGNRTLAGVKRKG</sequence>
<evidence type="ECO:0000256" key="1">
    <source>
        <dbReference type="ARBA" id="ARBA00004141"/>
    </source>
</evidence>
<dbReference type="PANTHER" id="PTHR43701:SF2">
    <property type="entry name" value="MEMBRANE TRANSPORTER PROTEIN YJNA-RELATED"/>
    <property type="match status" value="1"/>
</dbReference>
<comment type="subcellular location">
    <subcellularLocation>
        <location evidence="1">Membrane</location>
        <topology evidence="1">Multi-pass membrane protein</topology>
    </subcellularLocation>
</comment>
<evidence type="ECO:0000256" key="6">
    <source>
        <dbReference type="SAM" id="Phobius"/>
    </source>
</evidence>
<accession>A0ABQ7GQ40</accession>
<keyword evidence="8" id="KW-1185">Reference proteome</keyword>
<feature type="compositionally biased region" description="Polar residues" evidence="5">
    <location>
        <begin position="324"/>
        <end position="333"/>
    </location>
</feature>
<feature type="transmembrane region" description="Helical" evidence="6">
    <location>
        <begin position="194"/>
        <end position="214"/>
    </location>
</feature>
<protein>
    <submittedName>
        <fullName evidence="7">Uncharacterized protein</fullName>
    </submittedName>
</protein>
<feature type="compositionally biased region" description="Low complexity" evidence="5">
    <location>
        <begin position="281"/>
        <end position="290"/>
    </location>
</feature>
<comment type="caution">
    <text evidence="7">The sequence shown here is derived from an EMBL/GenBank/DDBJ whole genome shotgun (WGS) entry which is preliminary data.</text>
</comment>
<proteinExistence type="predicted"/>
<feature type="transmembrane region" description="Helical" evidence="6">
    <location>
        <begin position="221"/>
        <end position="241"/>
    </location>
</feature>
<dbReference type="Pfam" id="PF01925">
    <property type="entry name" value="TauE"/>
    <property type="match status" value="2"/>
</dbReference>
<feature type="transmembrane region" description="Helical" evidence="6">
    <location>
        <begin position="357"/>
        <end position="387"/>
    </location>
</feature>
<dbReference type="InterPro" id="IPR051598">
    <property type="entry name" value="TSUP/Inactive_protease-like"/>
</dbReference>
<keyword evidence="4 6" id="KW-0472">Membrane</keyword>
<gene>
    <name evidence="7" type="ORF">DUNSADRAFT_5522</name>
</gene>
<evidence type="ECO:0000256" key="4">
    <source>
        <dbReference type="ARBA" id="ARBA00023136"/>
    </source>
</evidence>
<organism evidence="7 8">
    <name type="scientific">Dunaliella salina</name>
    <name type="common">Green alga</name>
    <name type="synonym">Protococcus salinus</name>
    <dbReference type="NCBI Taxonomy" id="3046"/>
    <lineage>
        <taxon>Eukaryota</taxon>
        <taxon>Viridiplantae</taxon>
        <taxon>Chlorophyta</taxon>
        <taxon>core chlorophytes</taxon>
        <taxon>Chlorophyceae</taxon>
        <taxon>CS clade</taxon>
        <taxon>Chlamydomonadales</taxon>
        <taxon>Dunaliellaceae</taxon>
        <taxon>Dunaliella</taxon>
    </lineage>
</organism>
<keyword evidence="3 6" id="KW-1133">Transmembrane helix</keyword>
<dbReference type="InterPro" id="IPR002781">
    <property type="entry name" value="TM_pro_TauE-like"/>
</dbReference>
<keyword evidence="2 6" id="KW-0812">Transmembrane</keyword>
<feature type="region of interest" description="Disordered" evidence="5">
    <location>
        <begin position="321"/>
        <end position="341"/>
    </location>
</feature>
<reference evidence="7" key="1">
    <citation type="submission" date="2017-08" db="EMBL/GenBank/DDBJ databases">
        <authorList>
            <person name="Polle J.E."/>
            <person name="Barry K."/>
            <person name="Cushman J."/>
            <person name="Schmutz J."/>
            <person name="Tran D."/>
            <person name="Hathwaick L.T."/>
            <person name="Yim W.C."/>
            <person name="Jenkins J."/>
            <person name="Mckie-Krisberg Z.M."/>
            <person name="Prochnik S."/>
            <person name="Lindquist E."/>
            <person name="Dockter R.B."/>
            <person name="Adam C."/>
            <person name="Molina H."/>
            <person name="Bunkerborg J."/>
            <person name="Jin E."/>
            <person name="Buchheim M."/>
            <person name="Magnuson J."/>
        </authorList>
    </citation>
    <scope>NUCLEOTIDE SEQUENCE</scope>
    <source>
        <strain evidence="7">CCAP 19/18</strain>
    </source>
</reference>